<reference evidence="1 2" key="1">
    <citation type="submission" date="2013-10" db="EMBL/GenBank/DDBJ databases">
        <title>The Genome Sequence of Acinetobacter tjernbergiae CIP107465.</title>
        <authorList>
            <consortium name="The Broad Institute Genomics Platform"/>
            <consortium name="The Broad Institute Genome Sequencing Center for Infectious Disease"/>
            <person name="Cerqueira G."/>
            <person name="Feldgarden M."/>
            <person name="Courvalin P."/>
            <person name="Grillot-Courvalin C."/>
            <person name="Clermont D."/>
            <person name="Rocha E."/>
            <person name="Yoon E.-J."/>
            <person name="Nemec A."/>
            <person name="Young S.K."/>
            <person name="Zeng Q."/>
            <person name="Gargeya S."/>
            <person name="Fitzgerald M."/>
            <person name="Abouelleil A."/>
            <person name="Alvarado L."/>
            <person name="Berlin A.M."/>
            <person name="Chapman S.B."/>
            <person name="Gainer-Dewar J."/>
            <person name="Goldberg J."/>
            <person name="Gnerre S."/>
            <person name="Griggs A."/>
            <person name="Gujja S."/>
            <person name="Hansen M."/>
            <person name="Howarth C."/>
            <person name="Imamovic A."/>
            <person name="Ireland A."/>
            <person name="Larimer J."/>
            <person name="McCowan C."/>
            <person name="Murphy C."/>
            <person name="Pearson M."/>
            <person name="Poon T.W."/>
            <person name="Priest M."/>
            <person name="Roberts A."/>
            <person name="Saif S."/>
            <person name="Shea T."/>
            <person name="Sykes S."/>
            <person name="Wortman J."/>
            <person name="Nusbaum C."/>
            <person name="Birren B."/>
        </authorList>
    </citation>
    <scope>NUCLEOTIDE SEQUENCE [LARGE SCALE GENOMIC DNA]</scope>
    <source>
        <strain evidence="1 2">CIP 107465</strain>
    </source>
</reference>
<dbReference type="AlphaFoldDB" id="V2WC06"/>
<proteinExistence type="predicted"/>
<sequence length="53" mass="6265">MDFLAPITDKLLQRKVEELEATPKNRPQSQPIATPAVQTVKRDDPIFKKRRWY</sequence>
<name>V2WC06_9GAMM</name>
<organism evidence="1 2">
    <name type="scientific">Acinetobacter tjernbergiae DSM 14971 = CIP 107465</name>
    <dbReference type="NCBI Taxonomy" id="1120928"/>
    <lineage>
        <taxon>Bacteria</taxon>
        <taxon>Pseudomonadati</taxon>
        <taxon>Pseudomonadota</taxon>
        <taxon>Gammaproteobacteria</taxon>
        <taxon>Moraxellales</taxon>
        <taxon>Moraxellaceae</taxon>
        <taxon>Acinetobacter</taxon>
    </lineage>
</organism>
<gene>
    <name evidence="1" type="ORF">F990_00090</name>
</gene>
<dbReference type="STRING" id="202955.GCA_000759995_03425"/>
<dbReference type="EMBL" id="AYEV01000001">
    <property type="protein sequence ID" value="ESK57554.1"/>
    <property type="molecule type" value="Genomic_DNA"/>
</dbReference>
<dbReference type="RefSeq" id="WP_018676959.1">
    <property type="nucleotide sequence ID" value="NZ_AYEV01000001.1"/>
</dbReference>
<dbReference type="PATRIC" id="fig|1120928.5.peg.92"/>
<keyword evidence="2" id="KW-1185">Reference proteome</keyword>
<comment type="caution">
    <text evidence="1">The sequence shown here is derived from an EMBL/GenBank/DDBJ whole genome shotgun (WGS) entry which is preliminary data.</text>
</comment>
<dbReference type="Proteomes" id="UP000017404">
    <property type="component" value="Unassembled WGS sequence"/>
</dbReference>
<evidence type="ECO:0000313" key="2">
    <source>
        <dbReference type="Proteomes" id="UP000017404"/>
    </source>
</evidence>
<protein>
    <submittedName>
        <fullName evidence="1">Uncharacterized protein</fullName>
    </submittedName>
</protein>
<evidence type="ECO:0000313" key="1">
    <source>
        <dbReference type="EMBL" id="ESK57554.1"/>
    </source>
</evidence>
<accession>V2WC06</accession>